<dbReference type="InterPro" id="IPR002052">
    <property type="entry name" value="DNA_methylase_N6_adenine_CS"/>
</dbReference>
<proteinExistence type="predicted"/>
<dbReference type="PRINTS" id="PR00507">
    <property type="entry name" value="N12N6MTFRASE"/>
</dbReference>
<dbReference type="EMBL" id="CP000252">
    <property type="protein sequence ID" value="ABC77854.1"/>
    <property type="molecule type" value="Genomic_DNA"/>
</dbReference>
<dbReference type="Pfam" id="PF13847">
    <property type="entry name" value="Methyltransf_31"/>
    <property type="match status" value="1"/>
</dbReference>
<sequence>MIPQREDETVDELLNGRLKVIQKAKGYRFSLDALLLAHFIRLRRNESLLDMGTGSGVIALITAMRRPDVRIAGIDIQEEMVEMASRSAALNSLEERLTFKAGDIHSIRRIFDSESFDAVVVNPPYRKLHSGRINPRGEKALARHEVRGTLRDFLEAASYVLRPGGRIFVIYPIRRMAALIAGMRKTVLEPKRCRIIHSRCDTEGIFILAEGCKGGGEELEILPPLFIYRNEGEYTEAMGEIFNELSRLPSSDDG</sequence>
<dbReference type="OrthoDB" id="5489421at2"/>
<accession>Q2LUU8</accession>
<dbReference type="InterPro" id="IPR025714">
    <property type="entry name" value="Methyltranfer_dom"/>
</dbReference>
<dbReference type="eggNOG" id="COG4123">
    <property type="taxonomic scope" value="Bacteria"/>
</dbReference>
<reference evidence="2 3" key="1">
    <citation type="journal article" date="2007" name="Proc. Natl. Acad. Sci. U.S.A.">
        <title>The genome of Syntrophus aciditrophicus: life at the thermodynamic limit of microbial growth.</title>
        <authorList>
            <person name="McInerney M.J."/>
            <person name="Rohlin L."/>
            <person name="Mouttaki H."/>
            <person name="Kim U."/>
            <person name="Krupp R.S."/>
            <person name="Rios-Hernandez L."/>
            <person name="Sieber J."/>
            <person name="Struchtemeyer C.G."/>
            <person name="Bhattacharyya A."/>
            <person name="Campbell J.W."/>
            <person name="Gunsalus R.P."/>
        </authorList>
    </citation>
    <scope>NUCLEOTIDE SEQUENCE [LARGE SCALE GENOMIC DNA]</scope>
    <source>
        <strain evidence="2 3">SB</strain>
    </source>
</reference>
<dbReference type="GO" id="GO:0008168">
    <property type="term" value="F:methyltransferase activity"/>
    <property type="evidence" value="ECO:0007669"/>
    <property type="project" value="UniProtKB-KW"/>
</dbReference>
<dbReference type="STRING" id="56780.SYN_01006"/>
<organism evidence="2 3">
    <name type="scientific">Syntrophus aciditrophicus (strain SB)</name>
    <dbReference type="NCBI Taxonomy" id="56780"/>
    <lineage>
        <taxon>Bacteria</taxon>
        <taxon>Pseudomonadati</taxon>
        <taxon>Thermodesulfobacteriota</taxon>
        <taxon>Syntrophia</taxon>
        <taxon>Syntrophales</taxon>
        <taxon>Syntrophaceae</taxon>
        <taxon>Syntrophus</taxon>
    </lineage>
</organism>
<evidence type="ECO:0000259" key="1">
    <source>
        <dbReference type="Pfam" id="PF13847"/>
    </source>
</evidence>
<dbReference type="RefSeq" id="WP_011417875.1">
    <property type="nucleotide sequence ID" value="NC_007759.1"/>
</dbReference>
<dbReference type="SUPFAM" id="SSF53335">
    <property type="entry name" value="S-adenosyl-L-methionine-dependent methyltransferases"/>
    <property type="match status" value="1"/>
</dbReference>
<dbReference type="CDD" id="cd02440">
    <property type="entry name" value="AdoMet_MTases"/>
    <property type="match status" value="1"/>
</dbReference>
<dbReference type="KEGG" id="sat:SYN_01006"/>
<keyword evidence="3" id="KW-1185">Reference proteome</keyword>
<dbReference type="HOGENOM" id="CLU_061983_3_1_7"/>
<gene>
    <name evidence="2" type="ORF">SYN_01006</name>
</gene>
<dbReference type="GO" id="GO:0032259">
    <property type="term" value="P:methylation"/>
    <property type="evidence" value="ECO:0007669"/>
    <property type="project" value="UniProtKB-KW"/>
</dbReference>
<dbReference type="GO" id="GO:0003676">
    <property type="term" value="F:nucleic acid binding"/>
    <property type="evidence" value="ECO:0007669"/>
    <property type="project" value="InterPro"/>
</dbReference>
<feature type="domain" description="Methyltransferase" evidence="1">
    <location>
        <begin position="44"/>
        <end position="186"/>
    </location>
</feature>
<keyword evidence="2" id="KW-0489">Methyltransferase</keyword>
<protein>
    <submittedName>
        <fullName evidence="2">Methyltransferase</fullName>
        <ecNumber evidence="2">2.1.1.-</ecNumber>
    </submittedName>
</protein>
<keyword evidence="2" id="KW-0808">Transferase</keyword>
<dbReference type="PANTHER" id="PTHR47739:SF1">
    <property type="entry name" value="TRNA1(VAL) (ADENINE(37)-N6)-METHYLTRANSFERASE"/>
    <property type="match status" value="1"/>
</dbReference>
<dbReference type="Gene3D" id="3.40.50.150">
    <property type="entry name" value="Vaccinia Virus protein VP39"/>
    <property type="match status" value="1"/>
</dbReference>
<dbReference type="PROSITE" id="PS00092">
    <property type="entry name" value="N6_MTASE"/>
    <property type="match status" value="1"/>
</dbReference>
<evidence type="ECO:0000313" key="2">
    <source>
        <dbReference type="EMBL" id="ABC77854.1"/>
    </source>
</evidence>
<dbReference type="PANTHER" id="PTHR47739">
    <property type="entry name" value="TRNA1(VAL) (ADENINE(37)-N6)-METHYLTRANSFERASE"/>
    <property type="match status" value="1"/>
</dbReference>
<dbReference type="Proteomes" id="UP000001933">
    <property type="component" value="Chromosome"/>
</dbReference>
<dbReference type="AlphaFoldDB" id="Q2LUU8"/>
<dbReference type="InterPro" id="IPR029063">
    <property type="entry name" value="SAM-dependent_MTases_sf"/>
</dbReference>
<evidence type="ECO:0000313" key="3">
    <source>
        <dbReference type="Proteomes" id="UP000001933"/>
    </source>
</evidence>
<dbReference type="InParanoid" id="Q2LUU8"/>
<dbReference type="EC" id="2.1.1.-" evidence="2"/>
<dbReference type="InterPro" id="IPR050210">
    <property type="entry name" value="tRNA_Adenine-N(6)_MTase"/>
</dbReference>
<name>Q2LUU8_SYNAS</name>